<sequence>MDRFERACSRLPPKLRRKLLRFRSRLRQPFTPFRLRQSLRVLRVVHADGYHESFPTARAFLHLLRLLFQLPWHHPCHLPPPPSTVMAYPHREYFPTHHTALLAERLLPLWRWRDTAPRSFFRLYEALCASHHEYIGYETEYFWYRNDPAWTPEMLPDPRQFGELAPGEEGERQLAVLASAAEALADAFNWRYMYGFRRDRNHVEPSVAIRPVYKAVFKGPAWAASVPRLPTFLELLPVDPKWKAIGKDKVVTYSGELCPFWKRNIFAETAALRTDSFSRAEMETALHWLDRAIGQSEILADLIPIHMVSYGGFLSVCLFDNRTSTKDIDVLLPSNVRDSDVHRNELARLVEGVVGELDYMPDWINDDLKLFVPIEQRQKLLEDSIEQGTVAFKGDNLTRYNNDLSDAVNLVHRLKGSSAHPLDKSWVKGLARFGPNPSFKNEEVEKVSQEYMARYGTQGIAELVWDGTEEKHKYLNSATKSLDSLVCYKNEKRPK</sequence>
<name>A0AAN6UZ13_9PEZI</name>
<organism evidence="1 2">
    <name type="scientific">Dichotomopilus funicola</name>
    <dbReference type="NCBI Taxonomy" id="1934379"/>
    <lineage>
        <taxon>Eukaryota</taxon>
        <taxon>Fungi</taxon>
        <taxon>Dikarya</taxon>
        <taxon>Ascomycota</taxon>
        <taxon>Pezizomycotina</taxon>
        <taxon>Sordariomycetes</taxon>
        <taxon>Sordariomycetidae</taxon>
        <taxon>Sordariales</taxon>
        <taxon>Chaetomiaceae</taxon>
        <taxon>Dichotomopilus</taxon>
    </lineage>
</organism>
<reference evidence="1" key="2">
    <citation type="submission" date="2023-05" db="EMBL/GenBank/DDBJ databases">
        <authorList>
            <consortium name="Lawrence Berkeley National Laboratory"/>
            <person name="Steindorff A."/>
            <person name="Hensen N."/>
            <person name="Bonometti L."/>
            <person name="Westerberg I."/>
            <person name="Brannstrom I.O."/>
            <person name="Guillou S."/>
            <person name="Cros-Aarteil S."/>
            <person name="Calhoun S."/>
            <person name="Haridas S."/>
            <person name="Kuo A."/>
            <person name="Mondo S."/>
            <person name="Pangilinan J."/>
            <person name="Riley R."/>
            <person name="Labutti K."/>
            <person name="Andreopoulos B."/>
            <person name="Lipzen A."/>
            <person name="Chen C."/>
            <person name="Yanf M."/>
            <person name="Daum C."/>
            <person name="Ng V."/>
            <person name="Clum A."/>
            <person name="Ohm R."/>
            <person name="Martin F."/>
            <person name="Silar P."/>
            <person name="Natvig D."/>
            <person name="Lalanne C."/>
            <person name="Gautier V."/>
            <person name="Ament-Velasquez S.L."/>
            <person name="Kruys A."/>
            <person name="Hutchinson M.I."/>
            <person name="Powell A.J."/>
            <person name="Barry K."/>
            <person name="Miller A.N."/>
            <person name="Grigoriev I.V."/>
            <person name="Debuchy R."/>
            <person name="Gladieux P."/>
            <person name="Thoren M.H."/>
            <person name="Johannesson H."/>
        </authorList>
    </citation>
    <scope>NUCLEOTIDE SEQUENCE</scope>
    <source>
        <strain evidence="1">CBS 141.50</strain>
    </source>
</reference>
<dbReference type="Proteomes" id="UP001302676">
    <property type="component" value="Unassembled WGS sequence"/>
</dbReference>
<comment type="caution">
    <text evidence="1">The sequence shown here is derived from an EMBL/GenBank/DDBJ whole genome shotgun (WGS) entry which is preliminary data.</text>
</comment>
<dbReference type="GeneID" id="87821004"/>
<keyword evidence="2" id="KW-1185">Reference proteome</keyword>
<dbReference type="AlphaFoldDB" id="A0AAN6UZ13"/>
<accession>A0AAN6UZ13</accession>
<dbReference type="EMBL" id="MU853608">
    <property type="protein sequence ID" value="KAK4141644.1"/>
    <property type="molecule type" value="Genomic_DNA"/>
</dbReference>
<evidence type="ECO:0000313" key="1">
    <source>
        <dbReference type="EMBL" id="KAK4141644.1"/>
    </source>
</evidence>
<reference evidence="1" key="1">
    <citation type="journal article" date="2023" name="Mol. Phylogenet. Evol.">
        <title>Genome-scale phylogeny and comparative genomics of the fungal order Sordariales.</title>
        <authorList>
            <person name="Hensen N."/>
            <person name="Bonometti L."/>
            <person name="Westerberg I."/>
            <person name="Brannstrom I.O."/>
            <person name="Guillou S."/>
            <person name="Cros-Aarteil S."/>
            <person name="Calhoun S."/>
            <person name="Haridas S."/>
            <person name="Kuo A."/>
            <person name="Mondo S."/>
            <person name="Pangilinan J."/>
            <person name="Riley R."/>
            <person name="LaButti K."/>
            <person name="Andreopoulos B."/>
            <person name="Lipzen A."/>
            <person name="Chen C."/>
            <person name="Yan M."/>
            <person name="Daum C."/>
            <person name="Ng V."/>
            <person name="Clum A."/>
            <person name="Steindorff A."/>
            <person name="Ohm R.A."/>
            <person name="Martin F."/>
            <person name="Silar P."/>
            <person name="Natvig D.O."/>
            <person name="Lalanne C."/>
            <person name="Gautier V."/>
            <person name="Ament-Velasquez S.L."/>
            <person name="Kruys A."/>
            <person name="Hutchinson M.I."/>
            <person name="Powell A.J."/>
            <person name="Barry K."/>
            <person name="Miller A.N."/>
            <person name="Grigoriev I.V."/>
            <person name="Debuchy R."/>
            <person name="Gladieux P."/>
            <person name="Hiltunen Thoren M."/>
            <person name="Johannesson H."/>
        </authorList>
    </citation>
    <scope>NUCLEOTIDE SEQUENCE</scope>
    <source>
        <strain evidence="1">CBS 141.50</strain>
    </source>
</reference>
<evidence type="ECO:0000313" key="2">
    <source>
        <dbReference type="Proteomes" id="UP001302676"/>
    </source>
</evidence>
<protein>
    <submittedName>
        <fullName evidence="1">Uncharacterized protein</fullName>
    </submittedName>
</protein>
<proteinExistence type="predicted"/>
<dbReference type="RefSeq" id="XP_062635015.1">
    <property type="nucleotide sequence ID" value="XM_062784391.1"/>
</dbReference>
<gene>
    <name evidence="1" type="ORF">C8A04DRAFT_38918</name>
</gene>